<dbReference type="InterPro" id="IPR002469">
    <property type="entry name" value="Peptidase_S9B_N"/>
</dbReference>
<evidence type="ECO:0000259" key="2">
    <source>
        <dbReference type="Pfam" id="PF00326"/>
    </source>
</evidence>
<dbReference type="Gene3D" id="3.40.50.1820">
    <property type="entry name" value="alpha/beta hydrolase"/>
    <property type="match status" value="1"/>
</dbReference>
<dbReference type="Gene3D" id="2.140.10.30">
    <property type="entry name" value="Dipeptidylpeptidase IV, N-terminal domain"/>
    <property type="match status" value="1"/>
</dbReference>
<evidence type="ECO:0000259" key="3">
    <source>
        <dbReference type="Pfam" id="PF00930"/>
    </source>
</evidence>
<dbReference type="EMBL" id="JAVUPU010000003">
    <property type="protein sequence ID" value="MDT9598753.1"/>
    <property type="molecule type" value="Genomic_DNA"/>
</dbReference>
<sequence length="804" mass="88545">MKNGYTLAGWLFTAFVMAGPGSAQQGATLEPYSSPQLTAKDYDQARHLLDAAERPIVKNIAVVPNWTGDGDRFWYRKDGEDGTIFQLVDARTGKRSTAFDHANVADGLARASGKKVSPANLPFTSFRYGSDGKTIEFSVFNSIWRCSRTEADCAASPPAFPDNHAVAPDGRKSVFRRDRNLWMKTDGGAERPLTRDGIQFNEYGYVWGDSQVYASFESMAGAVPPFLAWSPDSSKFLTHRIDESRVGDITLWQGAPPDGARRPKVTTIKQSQIGDAEREITTYMIFDVARGTRIDVTNIPSGMELDPLGGMRASMAEWTPDSKFVYVMARDRHHRRISVFRVDAASGEAQPVLEETSPTFISLNGGYGGGLAVTHKVIDQGRQILWFSERDGWGHLYRYDLASGELLNPVTSGPWVVTNIVDVDEKEGIVYFLGAGREKGRNPYQNILYRVKLDGSDLRLLTPENADHEVFAAAVPARPGVPARAALSPSKSFFVDRYSRVDTTPVSVLRSTESGEVLMTIEEADHSALAGGKWTRPVPFVVKARDGKTDIFGTMYLPSDFDKTKKYPVIDNVYPGAHFIVPDVRAFSPRYYYRQALANLGFIVVNMDGLGTTGRGKAFHDLSYGNLQDGPGLPDHIAGMKELARSHPQMDLDRVGVFGHSSGGYGAALAMLKFPEFYKVGVASAAAVDMCGAIPLMLDKWQGPPQSGVPYCDQVVLAKMAPNLRGKLLIAYGDIDEHVPPGSAIQLIDALTRANRDYDLIVMPNRTHGFSQDRYFLRRMFDYFVRNLLGSEPPANASLADPEQ</sequence>
<reference evidence="4 5" key="1">
    <citation type="submission" date="2023-05" db="EMBL/GenBank/DDBJ databases">
        <authorList>
            <person name="Guo Y."/>
        </authorList>
    </citation>
    <scope>NUCLEOTIDE SEQUENCE [LARGE SCALE GENOMIC DNA]</scope>
    <source>
        <strain evidence="4 5">GR2756</strain>
    </source>
</reference>
<feature type="domain" description="Dipeptidylpeptidase IV N-terminal" evidence="3">
    <location>
        <begin position="164"/>
        <end position="504"/>
    </location>
</feature>
<dbReference type="SUPFAM" id="SSF53474">
    <property type="entry name" value="alpha/beta-Hydrolases"/>
    <property type="match status" value="1"/>
</dbReference>
<organism evidence="4 5">
    <name type="scientific">Sphingosinicella rhizophila</name>
    <dbReference type="NCBI Taxonomy" id="3050082"/>
    <lineage>
        <taxon>Bacteria</taxon>
        <taxon>Pseudomonadati</taxon>
        <taxon>Pseudomonadota</taxon>
        <taxon>Alphaproteobacteria</taxon>
        <taxon>Sphingomonadales</taxon>
        <taxon>Sphingosinicellaceae</taxon>
        <taxon>Sphingosinicella</taxon>
    </lineage>
</organism>
<gene>
    <name evidence="4" type="ORF">RQX22_07320</name>
</gene>
<keyword evidence="5" id="KW-1185">Reference proteome</keyword>
<protein>
    <submittedName>
        <fullName evidence="4">DPP IV N-terminal domain-containing protein</fullName>
    </submittedName>
</protein>
<keyword evidence="1" id="KW-0732">Signal</keyword>
<feature type="domain" description="Peptidase S9 prolyl oligopeptidase catalytic" evidence="2">
    <location>
        <begin position="595"/>
        <end position="788"/>
    </location>
</feature>
<dbReference type="Pfam" id="PF00326">
    <property type="entry name" value="Peptidase_S9"/>
    <property type="match status" value="1"/>
</dbReference>
<dbReference type="InterPro" id="IPR050278">
    <property type="entry name" value="Serine_Prot_S9B/DPPIV"/>
</dbReference>
<accession>A0ABU3Q6Z3</accession>
<comment type="caution">
    <text evidence="4">The sequence shown here is derived from an EMBL/GenBank/DDBJ whole genome shotgun (WGS) entry which is preliminary data.</text>
</comment>
<feature type="chain" id="PRO_5045646857" evidence="1">
    <location>
        <begin position="19"/>
        <end position="804"/>
    </location>
</feature>
<dbReference type="InterPro" id="IPR001375">
    <property type="entry name" value="Peptidase_S9_cat"/>
</dbReference>
<dbReference type="PANTHER" id="PTHR11731">
    <property type="entry name" value="PROTEASE FAMILY S9B,C DIPEPTIDYL-PEPTIDASE IV-RELATED"/>
    <property type="match status" value="1"/>
</dbReference>
<evidence type="ECO:0000313" key="4">
    <source>
        <dbReference type="EMBL" id="MDT9598753.1"/>
    </source>
</evidence>
<dbReference type="SUPFAM" id="SSF82171">
    <property type="entry name" value="DPP6 N-terminal domain-like"/>
    <property type="match status" value="1"/>
</dbReference>
<dbReference type="InterPro" id="IPR029058">
    <property type="entry name" value="AB_hydrolase_fold"/>
</dbReference>
<dbReference type="Pfam" id="PF00930">
    <property type="entry name" value="DPPIV_N"/>
    <property type="match status" value="1"/>
</dbReference>
<name>A0ABU3Q6Z3_9SPHN</name>
<dbReference type="Proteomes" id="UP001259572">
    <property type="component" value="Unassembled WGS sequence"/>
</dbReference>
<dbReference type="RefSeq" id="WP_315725069.1">
    <property type="nucleotide sequence ID" value="NZ_JAVUPU010000003.1"/>
</dbReference>
<feature type="signal peptide" evidence="1">
    <location>
        <begin position="1"/>
        <end position="18"/>
    </location>
</feature>
<proteinExistence type="predicted"/>
<evidence type="ECO:0000256" key="1">
    <source>
        <dbReference type="SAM" id="SignalP"/>
    </source>
</evidence>
<evidence type="ECO:0000313" key="5">
    <source>
        <dbReference type="Proteomes" id="UP001259572"/>
    </source>
</evidence>